<organism evidence="8 9">
    <name type="scientific">Salicibibacter cibi</name>
    <dbReference type="NCBI Taxonomy" id="2743001"/>
    <lineage>
        <taxon>Bacteria</taxon>
        <taxon>Bacillati</taxon>
        <taxon>Bacillota</taxon>
        <taxon>Bacilli</taxon>
        <taxon>Bacillales</taxon>
        <taxon>Bacillaceae</taxon>
        <taxon>Salicibibacter</taxon>
    </lineage>
</organism>
<evidence type="ECO:0000256" key="4">
    <source>
        <dbReference type="ARBA" id="ARBA00022840"/>
    </source>
</evidence>
<sequence length="199" mass="22572">MKENQPVMYIFAGNNGSGKSTVRAMFYDFIGAAINIDPDALMRRHMDKGSEQPEVSAGREALRLANECINTGTDFSVETTLAGQTTINQIKKARRKGFFIQMIFVGTYDVNINIMRIAKRVENGGHDIPTNDVIRRSDKCLFNLNRNYTNIDSLILVDNSTLEASVIAVLDKDRIEEKYHPLPDWCESIITQYKYNLKL</sequence>
<feature type="domain" description="Zeta toxin" evidence="7">
    <location>
        <begin position="3"/>
        <end position="155"/>
    </location>
</feature>
<protein>
    <recommendedName>
        <fullName evidence="5">UDP-N-acetylglucosamine kinase</fullName>
        <ecNumber evidence="2">2.7.1.176</ecNumber>
    </recommendedName>
    <alternativeName>
        <fullName evidence="5">UDP-N-acetylglucosamine kinase</fullName>
    </alternativeName>
</protein>
<dbReference type="Gene3D" id="3.40.50.300">
    <property type="entry name" value="P-loop containing nucleotide triphosphate hydrolases"/>
    <property type="match status" value="1"/>
</dbReference>
<dbReference type="Proteomes" id="UP000595349">
    <property type="component" value="Chromosome"/>
</dbReference>
<evidence type="ECO:0000256" key="1">
    <source>
        <dbReference type="ARBA" id="ARBA00009104"/>
    </source>
</evidence>
<evidence type="ECO:0000313" key="8">
    <source>
        <dbReference type="EMBL" id="QQK79628.1"/>
    </source>
</evidence>
<dbReference type="EMBL" id="CP054706">
    <property type="protein sequence ID" value="QQK79628.1"/>
    <property type="molecule type" value="Genomic_DNA"/>
</dbReference>
<keyword evidence="3" id="KW-0547">Nucleotide-binding</keyword>
<dbReference type="KEGG" id="scib:HUG20_06875"/>
<accession>A0A7T6Z9X9</accession>
<dbReference type="EC" id="2.7.1.176" evidence="2"/>
<gene>
    <name evidence="8" type="ORF">HUG20_06875</name>
</gene>
<comment type="similarity">
    <text evidence="1">Belongs to the zeta toxin family.</text>
</comment>
<dbReference type="PANTHER" id="PTHR39206">
    <property type="entry name" value="SLL8004 PROTEIN"/>
    <property type="match status" value="1"/>
</dbReference>
<dbReference type="RefSeq" id="WP_200089539.1">
    <property type="nucleotide sequence ID" value="NZ_CP054706.1"/>
</dbReference>
<evidence type="ECO:0000256" key="5">
    <source>
        <dbReference type="ARBA" id="ARBA00032897"/>
    </source>
</evidence>
<dbReference type="GO" id="GO:0016301">
    <property type="term" value="F:kinase activity"/>
    <property type="evidence" value="ECO:0007669"/>
    <property type="project" value="InterPro"/>
</dbReference>
<dbReference type="PANTHER" id="PTHR39206:SF1">
    <property type="entry name" value="SLL8004 PROTEIN"/>
    <property type="match status" value="1"/>
</dbReference>
<evidence type="ECO:0000256" key="6">
    <source>
        <dbReference type="ARBA" id="ARBA00048178"/>
    </source>
</evidence>
<dbReference type="Pfam" id="PF06414">
    <property type="entry name" value="Zeta_toxin"/>
    <property type="match status" value="1"/>
</dbReference>
<dbReference type="InterPro" id="IPR027417">
    <property type="entry name" value="P-loop_NTPase"/>
</dbReference>
<evidence type="ECO:0000256" key="2">
    <source>
        <dbReference type="ARBA" id="ARBA00011963"/>
    </source>
</evidence>
<keyword evidence="4" id="KW-0067">ATP-binding</keyword>
<dbReference type="InterPro" id="IPR010488">
    <property type="entry name" value="Zeta_toxin_domain"/>
</dbReference>
<dbReference type="GO" id="GO:0005524">
    <property type="term" value="F:ATP binding"/>
    <property type="evidence" value="ECO:0007669"/>
    <property type="project" value="UniProtKB-KW"/>
</dbReference>
<name>A0A7T6Z9X9_9BACI</name>
<reference evidence="8 9" key="1">
    <citation type="submission" date="2020-06" db="EMBL/GenBank/DDBJ databases">
        <title>Genomic analysis of Salicibibacter sp. NKC21-4.</title>
        <authorList>
            <person name="Oh Y.J."/>
        </authorList>
    </citation>
    <scope>NUCLEOTIDE SEQUENCE [LARGE SCALE GENOMIC DNA]</scope>
    <source>
        <strain evidence="8 9">NKC21-4</strain>
    </source>
</reference>
<proteinExistence type="inferred from homology"/>
<evidence type="ECO:0000256" key="3">
    <source>
        <dbReference type="ARBA" id="ARBA00022741"/>
    </source>
</evidence>
<comment type="catalytic activity">
    <reaction evidence="6">
        <text>UDP-N-acetyl-alpha-D-glucosamine + ATP = UDP-N-acetyl-alpha-D-glucosamine 3'-phosphate + ADP + H(+)</text>
        <dbReference type="Rhea" id="RHEA:32671"/>
        <dbReference type="ChEBI" id="CHEBI:15378"/>
        <dbReference type="ChEBI" id="CHEBI:30616"/>
        <dbReference type="ChEBI" id="CHEBI:57705"/>
        <dbReference type="ChEBI" id="CHEBI:64353"/>
        <dbReference type="ChEBI" id="CHEBI:456216"/>
        <dbReference type="EC" id="2.7.1.176"/>
    </reaction>
</comment>
<evidence type="ECO:0000313" key="9">
    <source>
        <dbReference type="Proteomes" id="UP000595349"/>
    </source>
</evidence>
<dbReference type="SUPFAM" id="SSF52540">
    <property type="entry name" value="P-loop containing nucleoside triphosphate hydrolases"/>
    <property type="match status" value="1"/>
</dbReference>
<keyword evidence="9" id="KW-1185">Reference proteome</keyword>
<dbReference type="AlphaFoldDB" id="A0A7T6Z9X9"/>
<evidence type="ECO:0000259" key="7">
    <source>
        <dbReference type="Pfam" id="PF06414"/>
    </source>
</evidence>